<evidence type="ECO:0000313" key="2">
    <source>
        <dbReference type="Proteomes" id="UP001234297"/>
    </source>
</evidence>
<accession>A0ACC2MT77</accession>
<name>A0ACC2MT77_PERAE</name>
<evidence type="ECO:0000313" key="1">
    <source>
        <dbReference type="EMBL" id="KAJ8648621.1"/>
    </source>
</evidence>
<keyword evidence="2" id="KW-1185">Reference proteome</keyword>
<proteinExistence type="predicted"/>
<sequence length="723" mass="79779">MQATIVSVLPALLAKRTAFNGGLPLPTAHFCNMRSSNGHTSCKGTPFNAHPNSSQFTWFHHAFVLIVRCRCPLQFFAEKLKVARNRTTSFIPFGHLFLQRIHIGCFGRLESDGFLPSLFDYLVSSSPIIFCTAILLGTLLSFGQANIPIAKEENRNTVTSATARHADDDLVAKTAASVNEKTTQEAGLRKQSRVLIGDKEKGINGEKKVIEVENRDIRDDGQVHVGSDADSSSPDASVTDVMPVLDELCPLIDSEAPVATLTPCDESDAQDSDDASADLVADIENADEEEAQAKAIVTWTADDEKNLKDLGTKEIERNQRLENLIAKRRARKKWMVEAEKNLIDLDGNDGMQISIPARRNPFDPLYDLDEIPIPGSAPSILLPRLNPFDLPFEQADDKENPVGEHSNHQEFTTFQPRDTFFRRYESFTVGPSFLGEMKQDRNDFKLRPYFMVEGMPYDTPPPRQFSEKSDSKVSTVPETDTASSIADYEDDAKELLEQELHQVGDLNSLTNHASDRIEGASEFSEDTDSVLDSNISDAIEETSQDVHNGLVGAPSYDSSPPATQRGILHDDRESVSFSENERMEIEPNDEGLWMAPPRLCEVDENESKSSRGVRIVWEGDAIQVGMKPEAEHGQGSQNASLSSPAAKSGQEGVMEEKENSHLKVAQVPPGSSQEIHVLSPQIDMAEKANAEGNHKESQDLSSLQSRSTEKTNENTESEPRIGS</sequence>
<comment type="caution">
    <text evidence="1">The sequence shown here is derived from an EMBL/GenBank/DDBJ whole genome shotgun (WGS) entry which is preliminary data.</text>
</comment>
<dbReference type="EMBL" id="CM056809">
    <property type="protein sequence ID" value="KAJ8648621.1"/>
    <property type="molecule type" value="Genomic_DNA"/>
</dbReference>
<dbReference type="Proteomes" id="UP001234297">
    <property type="component" value="Chromosome 1"/>
</dbReference>
<organism evidence="1 2">
    <name type="scientific">Persea americana</name>
    <name type="common">Avocado</name>
    <dbReference type="NCBI Taxonomy" id="3435"/>
    <lineage>
        <taxon>Eukaryota</taxon>
        <taxon>Viridiplantae</taxon>
        <taxon>Streptophyta</taxon>
        <taxon>Embryophyta</taxon>
        <taxon>Tracheophyta</taxon>
        <taxon>Spermatophyta</taxon>
        <taxon>Magnoliopsida</taxon>
        <taxon>Magnoliidae</taxon>
        <taxon>Laurales</taxon>
        <taxon>Lauraceae</taxon>
        <taxon>Persea</taxon>
    </lineage>
</organism>
<protein>
    <submittedName>
        <fullName evidence="1">Uncharacterized protein</fullName>
    </submittedName>
</protein>
<gene>
    <name evidence="1" type="ORF">MRB53_001644</name>
</gene>
<reference evidence="1 2" key="1">
    <citation type="journal article" date="2022" name="Hortic Res">
        <title>A haplotype resolved chromosomal level avocado genome allows analysis of novel avocado genes.</title>
        <authorList>
            <person name="Nath O."/>
            <person name="Fletcher S.J."/>
            <person name="Hayward A."/>
            <person name="Shaw L.M."/>
            <person name="Masouleh A.K."/>
            <person name="Furtado A."/>
            <person name="Henry R.J."/>
            <person name="Mitter N."/>
        </authorList>
    </citation>
    <scope>NUCLEOTIDE SEQUENCE [LARGE SCALE GENOMIC DNA]</scope>
    <source>
        <strain evidence="2">cv. Hass</strain>
    </source>
</reference>